<dbReference type="GO" id="GO:0000724">
    <property type="term" value="P:double-strand break repair via homologous recombination"/>
    <property type="evidence" value="ECO:0007669"/>
    <property type="project" value="TreeGrafter"/>
</dbReference>
<evidence type="ECO:0000259" key="13">
    <source>
        <dbReference type="Pfam" id="PF13476"/>
    </source>
</evidence>
<accession>A0A0N5AI42</accession>
<dbReference type="GO" id="GO:0016887">
    <property type="term" value="F:ATP hydrolysis activity"/>
    <property type="evidence" value="ECO:0007669"/>
    <property type="project" value="InterPro"/>
</dbReference>
<dbReference type="Proteomes" id="UP000046393">
    <property type="component" value="Unplaced"/>
</dbReference>
<dbReference type="GO" id="GO:0003684">
    <property type="term" value="F:damaged DNA binding"/>
    <property type="evidence" value="ECO:0007669"/>
    <property type="project" value="TreeGrafter"/>
</dbReference>
<keyword evidence="11" id="KW-0539">Nucleus</keyword>
<keyword evidence="8 12" id="KW-0175">Coiled coil</keyword>
<feature type="coiled-coil region" evidence="12">
    <location>
        <begin position="304"/>
        <end position="447"/>
    </location>
</feature>
<evidence type="ECO:0000256" key="2">
    <source>
        <dbReference type="ARBA" id="ARBA00004286"/>
    </source>
</evidence>
<dbReference type="GO" id="GO:0030915">
    <property type="term" value="C:Smc5-Smc6 complex"/>
    <property type="evidence" value="ECO:0007669"/>
    <property type="project" value="TreeGrafter"/>
</dbReference>
<keyword evidence="9" id="KW-0233">DNA recombination</keyword>
<keyword evidence="4" id="KW-0158">Chromosome</keyword>
<evidence type="ECO:0000256" key="12">
    <source>
        <dbReference type="SAM" id="Coils"/>
    </source>
</evidence>
<dbReference type="InterPro" id="IPR036277">
    <property type="entry name" value="SMC_hinge_sf"/>
</dbReference>
<dbReference type="SUPFAM" id="SSF75553">
    <property type="entry name" value="Smc hinge domain"/>
    <property type="match status" value="1"/>
</dbReference>
<dbReference type="GO" id="GO:0051276">
    <property type="term" value="P:chromosome organization"/>
    <property type="evidence" value="ECO:0007669"/>
    <property type="project" value="InterPro"/>
</dbReference>
<protein>
    <submittedName>
        <fullName evidence="15">SMC_N domain-containing protein</fullName>
    </submittedName>
</protein>
<dbReference type="InterPro" id="IPR038729">
    <property type="entry name" value="Rad50/SbcC_AAA"/>
</dbReference>
<evidence type="ECO:0000256" key="3">
    <source>
        <dbReference type="ARBA" id="ARBA00006793"/>
    </source>
</evidence>
<evidence type="ECO:0000256" key="1">
    <source>
        <dbReference type="ARBA" id="ARBA00004123"/>
    </source>
</evidence>
<keyword evidence="14" id="KW-1185">Reference proteome</keyword>
<keyword evidence="10" id="KW-0234">DNA repair</keyword>
<evidence type="ECO:0000313" key="14">
    <source>
        <dbReference type="Proteomes" id="UP000046393"/>
    </source>
</evidence>
<evidence type="ECO:0000256" key="4">
    <source>
        <dbReference type="ARBA" id="ARBA00022454"/>
    </source>
</evidence>
<feature type="coiled-coil region" evidence="12">
    <location>
        <begin position="497"/>
        <end position="534"/>
    </location>
</feature>
<organism evidence="14 15">
    <name type="scientific">Syphacia muris</name>
    <dbReference type="NCBI Taxonomy" id="451379"/>
    <lineage>
        <taxon>Eukaryota</taxon>
        <taxon>Metazoa</taxon>
        <taxon>Ecdysozoa</taxon>
        <taxon>Nematoda</taxon>
        <taxon>Chromadorea</taxon>
        <taxon>Rhabditida</taxon>
        <taxon>Spirurina</taxon>
        <taxon>Oxyuridomorpha</taxon>
        <taxon>Oxyuroidea</taxon>
        <taxon>Oxyuridae</taxon>
        <taxon>Syphacia</taxon>
    </lineage>
</organism>
<evidence type="ECO:0000256" key="8">
    <source>
        <dbReference type="ARBA" id="ARBA00023054"/>
    </source>
</evidence>
<comment type="similarity">
    <text evidence="3">Belongs to the SMC family. SMC6 subfamily.</text>
</comment>
<evidence type="ECO:0000313" key="15">
    <source>
        <dbReference type="WBParaSite" id="SMUV_0000407201-mRNA-1"/>
    </source>
</evidence>
<evidence type="ECO:0000256" key="7">
    <source>
        <dbReference type="ARBA" id="ARBA00022840"/>
    </source>
</evidence>
<sequence>DFNIPFVLAGGSFCTKIKFSLVLDENRKRNIQRQDDFKENANVRKKCRLLSQKENFCLSEDYEMKRQNQLEELNNSDISPCKRRRISERSENDSFEVAGRVTSVELENFMCHSRLKVDFDVQNNNCFYIGGPNGSGKSALFAALNIGLGGKGNLNERGNGLKEYIKDGKKRSKIRIVLTNKGSGRHPKYGTAIAVERVIGVSGSSYAIKSITSGQNGDHEETISTKKADLDGLLTRFDIQLTNPIFWMSQDRCRAFLQDMKPNKLYKVVFMFATELDCTMESYKKIESYVCDIRSTMVALKGILKQKKSEILTLNAQKEKMKNIEEKKAKLNELGYILLWVSVRDAEKKVQKKEESFIRTEETISDIEKRVSEYDASTEKLKSEEQDCTNEINLLLSETTAVKDRVEERNNEVESTKKKTSEKLILLKKKEREMKEIIAQVRSVDQVIQQTKLRAQKSKIGQTAVEKLDDELKEHCQKKKLLGVEHSKIENEFLKCKSEYEEAMSREKNKIYELRAAENNLRKARADKERHEAVSRSAVARFGVEVPSILRVIEENGQRFYKKPIGPLGLFVKVCEKRWTLAVELALSSALKCFLCDNVKDKKIFEVLLKENGIKRMPGFIITKFKDHPYNTEQYEPSENWLTVKRVVNILDINVFNALIDQTQMESILLFETDDKARSIMNTNPPNNVVKGFTLTGSEVFPSLPGKTYRFYPNMSDVKTDLLSTSSTSDAELLRANIKSMEEHFKKIQKECADAKASVCEMRQRTNELNEKLKAVSYEIEQVLLKKRSLEKKIDLQRMDEDFDNQITNLVSSKEEFLGKKDSLLTSMSELNSEIECCKKDVYDRVEEKRSVESELRSIESKLLKAKQSKNVISARLEKVQNQKKTALSDIEKLQQKRESDKLQVEEARKAYELALEDTKKSCLLLRPGRSVEPPDFTTLPDTESIRQEYNNLEQFINAAKKCLGSASMTMENLKKLVTGFQKSRQNYRQLEGLLQTLEECLRLRQEKYVIIKHATALRLSSAYSRLMLMRDFRGHLAIDHDQHVIEVIVSVVLYFHTDKIAETHPKKSVSQSKDTERSNLLKAKQLQSDLKGLSGGERTYTLACFIMALWEVMESPFRCMDEFDVFLDLNNRKLVMELLVELATHQYPHNQFIFFTPQGIAELLQRDRVQLFQLPRVRHD</sequence>
<dbReference type="InterPro" id="IPR027417">
    <property type="entry name" value="P-loop_NTPase"/>
</dbReference>
<dbReference type="GO" id="GO:0005524">
    <property type="term" value="F:ATP binding"/>
    <property type="evidence" value="ECO:0007669"/>
    <property type="project" value="UniProtKB-KW"/>
</dbReference>
<dbReference type="GO" id="GO:0035861">
    <property type="term" value="C:site of double-strand break"/>
    <property type="evidence" value="ECO:0007669"/>
    <property type="project" value="TreeGrafter"/>
</dbReference>
<keyword evidence="5" id="KW-0547">Nucleotide-binding</keyword>
<dbReference type="SUPFAM" id="SSF52540">
    <property type="entry name" value="P-loop containing nucleoside triphosphate hydrolases"/>
    <property type="match status" value="1"/>
</dbReference>
<feature type="coiled-coil region" evidence="12">
    <location>
        <begin position="849"/>
        <end position="911"/>
    </location>
</feature>
<dbReference type="AlphaFoldDB" id="A0A0N5AI42"/>
<dbReference type="PANTHER" id="PTHR19306:SF6">
    <property type="entry name" value="STRUCTURAL MAINTENANCE OF CHROMOSOMES PROTEIN 6"/>
    <property type="match status" value="1"/>
</dbReference>
<dbReference type="STRING" id="451379.A0A0N5AI42"/>
<dbReference type="GO" id="GO:0005634">
    <property type="term" value="C:nucleus"/>
    <property type="evidence" value="ECO:0007669"/>
    <property type="project" value="UniProtKB-SubCell"/>
</dbReference>
<dbReference type="WBParaSite" id="SMUV_0000407201-mRNA-1">
    <property type="protein sequence ID" value="SMUV_0000407201-mRNA-1"/>
    <property type="gene ID" value="SMUV_0000407201"/>
</dbReference>
<evidence type="ECO:0000256" key="5">
    <source>
        <dbReference type="ARBA" id="ARBA00022741"/>
    </source>
</evidence>
<keyword evidence="7" id="KW-0067">ATP-binding</keyword>
<evidence type="ECO:0000256" key="9">
    <source>
        <dbReference type="ARBA" id="ARBA00023172"/>
    </source>
</evidence>
<feature type="coiled-coil region" evidence="12">
    <location>
        <begin position="731"/>
        <end position="758"/>
    </location>
</feature>
<evidence type="ECO:0000256" key="10">
    <source>
        <dbReference type="ARBA" id="ARBA00023204"/>
    </source>
</evidence>
<comment type="subcellular location">
    <subcellularLocation>
        <location evidence="2">Chromosome</location>
    </subcellularLocation>
    <subcellularLocation>
        <location evidence="1">Nucleus</location>
    </subcellularLocation>
</comment>
<proteinExistence type="inferred from homology"/>
<reference evidence="15" key="1">
    <citation type="submission" date="2017-02" db="UniProtKB">
        <authorList>
            <consortium name="WormBaseParasite"/>
        </authorList>
    </citation>
    <scope>IDENTIFICATION</scope>
</reference>
<name>A0A0N5AI42_9BILA</name>
<dbReference type="Gene3D" id="3.40.50.300">
    <property type="entry name" value="P-loop containing nucleotide triphosphate hydrolases"/>
    <property type="match status" value="2"/>
</dbReference>
<dbReference type="GO" id="GO:0003697">
    <property type="term" value="F:single-stranded DNA binding"/>
    <property type="evidence" value="ECO:0007669"/>
    <property type="project" value="TreeGrafter"/>
</dbReference>
<evidence type="ECO:0000256" key="6">
    <source>
        <dbReference type="ARBA" id="ARBA00022763"/>
    </source>
</evidence>
<keyword evidence="6" id="KW-0227">DNA damage</keyword>
<dbReference type="PANTHER" id="PTHR19306">
    <property type="entry name" value="STRUCTURAL MAINTENANCE OF CHROMOSOMES 5,6 SMC5, SMC6"/>
    <property type="match status" value="1"/>
</dbReference>
<evidence type="ECO:0000256" key="11">
    <source>
        <dbReference type="ARBA" id="ARBA00023242"/>
    </source>
</evidence>
<feature type="domain" description="Rad50/SbcC-type AAA" evidence="13">
    <location>
        <begin position="103"/>
        <end position="334"/>
    </location>
</feature>
<dbReference type="Pfam" id="PF13476">
    <property type="entry name" value="AAA_23"/>
    <property type="match status" value="1"/>
</dbReference>